<comment type="subcellular location">
    <subcellularLocation>
        <location evidence="8">Cell membrane</location>
        <topology evidence="8">Multi-pass membrane protein</topology>
    </subcellularLocation>
    <subcellularLocation>
        <location evidence="1">Endomembrane system</location>
        <topology evidence="1">Multi-pass membrane protein</topology>
    </subcellularLocation>
</comment>
<proteinExistence type="inferred from homology"/>
<keyword evidence="3 8" id="KW-0813">Transport</keyword>
<feature type="transmembrane region" description="Helical" evidence="8">
    <location>
        <begin position="302"/>
        <end position="322"/>
    </location>
</feature>
<dbReference type="GO" id="GO:0015099">
    <property type="term" value="F:nickel cation transmembrane transporter activity"/>
    <property type="evidence" value="ECO:0007669"/>
    <property type="project" value="UniProtKB-UniRule"/>
</dbReference>
<comment type="similarity">
    <text evidence="2 8">Belongs to the NiCoT transporter (TC 2.A.52) family.</text>
</comment>
<evidence type="ECO:0000256" key="3">
    <source>
        <dbReference type="ARBA" id="ARBA00022448"/>
    </source>
</evidence>
<evidence type="ECO:0000256" key="1">
    <source>
        <dbReference type="ARBA" id="ARBA00004127"/>
    </source>
</evidence>
<keyword evidence="10" id="KW-1185">Reference proteome</keyword>
<organism evidence="9 10">
    <name type="scientific">Cohnella endophytica</name>
    <dbReference type="NCBI Taxonomy" id="2419778"/>
    <lineage>
        <taxon>Bacteria</taxon>
        <taxon>Bacillati</taxon>
        <taxon>Bacillota</taxon>
        <taxon>Bacilli</taxon>
        <taxon>Bacillales</taxon>
        <taxon>Paenibacillaceae</taxon>
        <taxon>Cohnella</taxon>
    </lineage>
</organism>
<dbReference type="GO" id="GO:0005886">
    <property type="term" value="C:plasma membrane"/>
    <property type="evidence" value="ECO:0007669"/>
    <property type="project" value="UniProtKB-SubCell"/>
</dbReference>
<evidence type="ECO:0000256" key="4">
    <source>
        <dbReference type="ARBA" id="ARBA00022596"/>
    </source>
</evidence>
<accession>A0A494XHF5</accession>
<dbReference type="EMBL" id="RBZM01000008">
    <property type="protein sequence ID" value="RKP50175.1"/>
    <property type="molecule type" value="Genomic_DNA"/>
</dbReference>
<keyword evidence="6 8" id="KW-1133">Transmembrane helix</keyword>
<feature type="transmembrane region" description="Helical" evidence="8">
    <location>
        <begin position="118"/>
        <end position="139"/>
    </location>
</feature>
<comment type="caution">
    <text evidence="9">The sequence shown here is derived from an EMBL/GenBank/DDBJ whole genome shotgun (WGS) entry which is preliminary data.</text>
</comment>
<feature type="transmembrane region" description="Helical" evidence="8">
    <location>
        <begin position="6"/>
        <end position="25"/>
    </location>
</feature>
<dbReference type="PANTHER" id="PTHR31611">
    <property type="entry name" value="HIGH-AFFINITY NICKEL TRANSPORT PROTEIN NIC1"/>
    <property type="match status" value="1"/>
</dbReference>
<dbReference type="AlphaFoldDB" id="A0A494XHF5"/>
<evidence type="ECO:0000256" key="5">
    <source>
        <dbReference type="ARBA" id="ARBA00022692"/>
    </source>
</evidence>
<dbReference type="InterPro" id="IPR004688">
    <property type="entry name" value="Ni/Co_transpt"/>
</dbReference>
<evidence type="ECO:0000313" key="9">
    <source>
        <dbReference type="EMBL" id="RKP50175.1"/>
    </source>
</evidence>
<dbReference type="NCBIfam" id="TIGR00802">
    <property type="entry name" value="nico"/>
    <property type="match status" value="1"/>
</dbReference>
<dbReference type="PANTHER" id="PTHR31611:SF0">
    <property type="entry name" value="HIGH-AFFINITY NICKEL TRANSPORT PROTEIN NIC1"/>
    <property type="match status" value="1"/>
</dbReference>
<feature type="transmembrane region" description="Helical" evidence="8">
    <location>
        <begin position="212"/>
        <end position="234"/>
    </location>
</feature>
<evidence type="ECO:0000313" key="10">
    <source>
        <dbReference type="Proteomes" id="UP000282076"/>
    </source>
</evidence>
<reference evidence="9 10" key="1">
    <citation type="submission" date="2018-10" db="EMBL/GenBank/DDBJ databases">
        <title>Cohnella sp. M2MS4P-1, whole genome shotgun sequence.</title>
        <authorList>
            <person name="Tuo L."/>
        </authorList>
    </citation>
    <scope>NUCLEOTIDE SEQUENCE [LARGE SCALE GENOMIC DNA]</scope>
    <source>
        <strain evidence="9 10">M2MS4P-1</strain>
    </source>
</reference>
<protein>
    <recommendedName>
        <fullName evidence="8">Nickel/cobalt efflux system</fullName>
    </recommendedName>
</protein>
<dbReference type="InterPro" id="IPR011541">
    <property type="entry name" value="Ni/Co_transpt_high_affinity"/>
</dbReference>
<evidence type="ECO:0000256" key="6">
    <source>
        <dbReference type="ARBA" id="ARBA00022989"/>
    </source>
</evidence>
<keyword evidence="4" id="KW-0533">Nickel</keyword>
<keyword evidence="7 8" id="KW-0472">Membrane</keyword>
<dbReference type="OrthoDB" id="9776706at2"/>
<feature type="transmembrane region" description="Helical" evidence="8">
    <location>
        <begin position="182"/>
        <end position="206"/>
    </location>
</feature>
<evidence type="ECO:0000256" key="8">
    <source>
        <dbReference type="RuleBase" id="RU362101"/>
    </source>
</evidence>
<feature type="transmembrane region" description="Helical" evidence="8">
    <location>
        <begin position="255"/>
        <end position="282"/>
    </location>
</feature>
<dbReference type="Proteomes" id="UP000282076">
    <property type="component" value="Unassembled WGS sequence"/>
</dbReference>
<dbReference type="GO" id="GO:0012505">
    <property type="term" value="C:endomembrane system"/>
    <property type="evidence" value="ECO:0007669"/>
    <property type="project" value="UniProtKB-SubCell"/>
</dbReference>
<dbReference type="Pfam" id="PF03824">
    <property type="entry name" value="NicO"/>
    <property type="match status" value="1"/>
</dbReference>
<sequence length="335" mass="37235">MKQVRWKGYAAGVIILHIVGIALLLKSLPQHPALLGFGILAYTLGLRHAFDADHIAAIDNTVRKLVQQKENPIGVGFYFSLGHSTVVFCMAIITALAAKWAENRMPQLADIGGIIGTSVSGVFLVLMGVFNLFVFISIYQVFRKMRHDHYDENKLEELLQSRGLIARFLNPLFKFVNKSWHVYPIGFLFGLGFDTASEVALLAISAGAVQSVIPLTGIIALPLLFAAGMSLLDTADGIFMTTAYKWAFRTPLRKIYYNMSVTGVSIIAALVIGLVELAQVLMPKLGLTNGFWGWLQELDFGSLGYILFALFVVSWAVSYGIWKYMKFEKRWVDMN</sequence>
<evidence type="ECO:0000256" key="7">
    <source>
        <dbReference type="ARBA" id="ARBA00023136"/>
    </source>
</evidence>
<feature type="transmembrane region" description="Helical" evidence="8">
    <location>
        <begin position="73"/>
        <end position="98"/>
    </location>
</feature>
<keyword evidence="5 8" id="KW-0812">Transmembrane</keyword>
<gene>
    <name evidence="9" type="ORF">D7Z26_20220</name>
</gene>
<name>A0A494XHF5_9BACL</name>
<evidence type="ECO:0000256" key="2">
    <source>
        <dbReference type="ARBA" id="ARBA00010892"/>
    </source>
</evidence>